<dbReference type="eggNOG" id="ENOG50302T3">
    <property type="taxonomic scope" value="Bacteria"/>
</dbReference>
<dbReference type="EMBL" id="AZFW01000084">
    <property type="protein sequence ID" value="KRM26135.1"/>
    <property type="molecule type" value="Genomic_DNA"/>
</dbReference>
<proteinExistence type="predicted"/>
<protein>
    <submittedName>
        <fullName evidence="1">Uncharacterized protein</fullName>
    </submittedName>
</protein>
<organism evidence="1 2">
    <name type="scientific">Schleiferilactobacillus harbinensis DSM 16991</name>
    <dbReference type="NCBI Taxonomy" id="1122147"/>
    <lineage>
        <taxon>Bacteria</taxon>
        <taxon>Bacillati</taxon>
        <taxon>Bacillota</taxon>
        <taxon>Bacilli</taxon>
        <taxon>Lactobacillales</taxon>
        <taxon>Lactobacillaceae</taxon>
        <taxon>Schleiferilactobacillus</taxon>
    </lineage>
</organism>
<comment type="caution">
    <text evidence="1">The sequence shown here is derived from an EMBL/GenBank/DDBJ whole genome shotgun (WGS) entry which is preliminary data.</text>
</comment>
<dbReference type="AlphaFoldDB" id="A0A0R1X7I8"/>
<dbReference type="PATRIC" id="fig|1122147.4.peg.214"/>
<accession>A0A0R1X7I8</accession>
<sequence>MLAMADNTLAAFPQGEFAAFSTAKMSHFLPYRQGMDQKTIEQFFGPDLGTKADYDSTHLVVFDHGRMLKVDPGEIVAKFPNGKYKVITIDYYNKNFNEPIVVDDDPGVDRKQDVTQ</sequence>
<evidence type="ECO:0000313" key="1">
    <source>
        <dbReference type="EMBL" id="KRM26135.1"/>
    </source>
</evidence>
<dbReference type="Proteomes" id="UP000050949">
    <property type="component" value="Unassembled WGS sequence"/>
</dbReference>
<reference evidence="1 2" key="1">
    <citation type="journal article" date="2015" name="Genome Announc.">
        <title>Expanding the biotechnology potential of lactobacilli through comparative genomics of 213 strains and associated genera.</title>
        <authorList>
            <person name="Sun Z."/>
            <person name="Harris H.M."/>
            <person name="McCann A."/>
            <person name="Guo C."/>
            <person name="Argimon S."/>
            <person name="Zhang W."/>
            <person name="Yang X."/>
            <person name="Jeffery I.B."/>
            <person name="Cooney J.C."/>
            <person name="Kagawa T.F."/>
            <person name="Liu W."/>
            <person name="Song Y."/>
            <person name="Salvetti E."/>
            <person name="Wrobel A."/>
            <person name="Rasinkangas P."/>
            <person name="Parkhill J."/>
            <person name="Rea M.C."/>
            <person name="O'Sullivan O."/>
            <person name="Ritari J."/>
            <person name="Douillard F.P."/>
            <person name="Paul Ross R."/>
            <person name="Yang R."/>
            <person name="Briner A.E."/>
            <person name="Felis G.E."/>
            <person name="de Vos W.M."/>
            <person name="Barrangou R."/>
            <person name="Klaenhammer T.R."/>
            <person name="Caufield P.W."/>
            <person name="Cui Y."/>
            <person name="Zhang H."/>
            <person name="O'Toole P.W."/>
        </authorList>
    </citation>
    <scope>NUCLEOTIDE SEQUENCE [LARGE SCALE GENOMIC DNA]</scope>
    <source>
        <strain evidence="1 2">DSM 16991</strain>
    </source>
</reference>
<gene>
    <name evidence="1" type="ORF">FC91_GL000204</name>
</gene>
<name>A0A0R1X7I8_9LACO</name>
<evidence type="ECO:0000313" key="2">
    <source>
        <dbReference type="Proteomes" id="UP000050949"/>
    </source>
</evidence>